<evidence type="ECO:0000256" key="1">
    <source>
        <dbReference type="SAM" id="SignalP"/>
    </source>
</evidence>
<reference evidence="2" key="1">
    <citation type="submission" date="2018-02" db="EMBL/GenBank/DDBJ databases">
        <title>Rhizophora mucronata_Transcriptome.</title>
        <authorList>
            <person name="Meera S.P."/>
            <person name="Sreeshan A."/>
            <person name="Augustine A."/>
        </authorList>
    </citation>
    <scope>NUCLEOTIDE SEQUENCE</scope>
    <source>
        <tissue evidence="2">Leaf</tissue>
    </source>
</reference>
<proteinExistence type="predicted"/>
<evidence type="ECO:0000313" key="2">
    <source>
        <dbReference type="EMBL" id="MBX64807.1"/>
    </source>
</evidence>
<accession>A0A2P2QD38</accession>
<sequence>MLLFLPLFPFFSSLSLPSSIIPLSIIEQTKHIQIK</sequence>
<organism evidence="2">
    <name type="scientific">Rhizophora mucronata</name>
    <name type="common">Asiatic mangrove</name>
    <dbReference type="NCBI Taxonomy" id="61149"/>
    <lineage>
        <taxon>Eukaryota</taxon>
        <taxon>Viridiplantae</taxon>
        <taxon>Streptophyta</taxon>
        <taxon>Embryophyta</taxon>
        <taxon>Tracheophyta</taxon>
        <taxon>Spermatophyta</taxon>
        <taxon>Magnoliopsida</taxon>
        <taxon>eudicotyledons</taxon>
        <taxon>Gunneridae</taxon>
        <taxon>Pentapetalae</taxon>
        <taxon>rosids</taxon>
        <taxon>fabids</taxon>
        <taxon>Malpighiales</taxon>
        <taxon>Rhizophoraceae</taxon>
        <taxon>Rhizophora</taxon>
    </lineage>
</organism>
<feature type="signal peptide" evidence="1">
    <location>
        <begin position="1"/>
        <end position="17"/>
    </location>
</feature>
<name>A0A2P2QD38_RHIMU</name>
<protein>
    <submittedName>
        <fullName evidence="2">Uncharacterized protein</fullName>
    </submittedName>
</protein>
<keyword evidence="1" id="KW-0732">Signal</keyword>
<feature type="chain" id="PRO_5015191725" evidence="1">
    <location>
        <begin position="18"/>
        <end position="35"/>
    </location>
</feature>
<dbReference type="AlphaFoldDB" id="A0A2P2QD38"/>
<dbReference type="EMBL" id="GGEC01084323">
    <property type="protein sequence ID" value="MBX64807.1"/>
    <property type="molecule type" value="Transcribed_RNA"/>
</dbReference>